<sequence>MLHYNTPHFSEEERALDSHQCRMSKSMLKGFLGAAGAVPPLANVRVSLTVRPGLNKNGRARSLRIG</sequence>
<accession>A0A915JCM2</accession>
<name>A0A915JCM2_ROMCU</name>
<proteinExistence type="predicted"/>
<organism evidence="1 2">
    <name type="scientific">Romanomermis culicivorax</name>
    <name type="common">Nematode worm</name>
    <dbReference type="NCBI Taxonomy" id="13658"/>
    <lineage>
        <taxon>Eukaryota</taxon>
        <taxon>Metazoa</taxon>
        <taxon>Ecdysozoa</taxon>
        <taxon>Nematoda</taxon>
        <taxon>Enoplea</taxon>
        <taxon>Dorylaimia</taxon>
        <taxon>Mermithida</taxon>
        <taxon>Mermithoidea</taxon>
        <taxon>Mermithidae</taxon>
        <taxon>Romanomermis</taxon>
    </lineage>
</organism>
<reference evidence="2" key="1">
    <citation type="submission" date="2022-11" db="UniProtKB">
        <authorList>
            <consortium name="WormBaseParasite"/>
        </authorList>
    </citation>
    <scope>IDENTIFICATION</scope>
</reference>
<evidence type="ECO:0000313" key="1">
    <source>
        <dbReference type="Proteomes" id="UP000887565"/>
    </source>
</evidence>
<dbReference type="Proteomes" id="UP000887565">
    <property type="component" value="Unplaced"/>
</dbReference>
<protein>
    <submittedName>
        <fullName evidence="2">Uncharacterized protein</fullName>
    </submittedName>
</protein>
<dbReference type="WBParaSite" id="nRc.2.0.1.t23912-RA">
    <property type="protein sequence ID" value="nRc.2.0.1.t23912-RA"/>
    <property type="gene ID" value="nRc.2.0.1.g23912"/>
</dbReference>
<dbReference type="AlphaFoldDB" id="A0A915JCM2"/>
<keyword evidence="1" id="KW-1185">Reference proteome</keyword>
<evidence type="ECO:0000313" key="2">
    <source>
        <dbReference type="WBParaSite" id="nRc.2.0.1.t23912-RA"/>
    </source>
</evidence>